<dbReference type="Proteomes" id="UP000276407">
    <property type="component" value="Chromosome 1"/>
</dbReference>
<dbReference type="GO" id="GO:0000162">
    <property type="term" value="P:L-tryptophan biosynthetic process"/>
    <property type="evidence" value="ECO:0007669"/>
    <property type="project" value="TreeGrafter"/>
</dbReference>
<dbReference type="InterPro" id="IPR005801">
    <property type="entry name" value="ADC_synthase"/>
</dbReference>
<dbReference type="EC" id="2.6.1.85" evidence="7"/>
<dbReference type="PANTHER" id="PTHR11236">
    <property type="entry name" value="AMINOBENZOATE/ANTHRANILATE SYNTHASE"/>
    <property type="match status" value="1"/>
</dbReference>
<dbReference type="RefSeq" id="WP_123179680.1">
    <property type="nucleotide sequence ID" value="NZ_CP033614.1"/>
</dbReference>
<sequence length="596" mass="68381">MRIEELLFSGQPFMIFDEGFHPFGKIIFHNPIEVIEARDPDQLPTSLNRINDYLKRGYYLAGFISYEAGYFFSDMNWKKTETVLPLLHFGVYSEPQKLSEIQTETLQNYGFYISSMPNRESYFRSLNTIREKLFQGEIYQINHTDKISFDFEGDILSFYKILSERQPVSYGSWIRFDNSDILSFSPELFFEKKGKTLITKPMKGTYPRGKSEQEDEENARILIHSEKEKAENLMITDLMRNDLGTISKKGSVQVDALFSVEKYKTIFQMTSTIRSELADSVEWKDIFGKLFPGGSITGAPKLRAMQLIQKLENPRGIYTGAIGVIQPNQNAVFSIAIRTLEIANGKGNIGIGSGITWDSDPEKEWLEILEKAKFFTEAPRSFSVFETVLYKNNIFYFLKEHKERIESSARTFGFPFSTEEWNSSLKKAAASCSDISKSYRVKIALDSFGKFNFETQELARFQKEGSLEISRIEIDSSSEFRKHKTNLREVYDVEGKRSREKGHLEVLFLNEKKEIAEGSISNVFVKIGNSFFTPPLSSGVLPGVFRNRLLKRNGFSEKILTLEELKKSDSIFICNSLRGILRIKKVLEPAPNELGI</sequence>
<proteinExistence type="inferred from homology"/>
<dbReference type="PRINTS" id="PR00095">
    <property type="entry name" value="ANTSNTHASEI"/>
</dbReference>
<dbReference type="PANTHER" id="PTHR11236:SF50">
    <property type="entry name" value="AMINODEOXYCHORISMATE SYNTHASE COMPONENT 1"/>
    <property type="match status" value="1"/>
</dbReference>
<dbReference type="SUPFAM" id="SSF56752">
    <property type="entry name" value="D-aminoacid aminotransferase-like PLP-dependent enzymes"/>
    <property type="match status" value="1"/>
</dbReference>
<protein>
    <submittedName>
        <fullName evidence="7">Aminodeoxychorismate synthase component I</fullName>
        <ecNumber evidence="7">2.6.1.85</ecNumber>
    </submittedName>
</protein>
<dbReference type="GO" id="GO:0009396">
    <property type="term" value="P:folic acid-containing compound biosynthetic process"/>
    <property type="evidence" value="ECO:0007669"/>
    <property type="project" value="InterPro"/>
</dbReference>
<feature type="domain" description="Chorismate-utilising enzyme C-terminal" evidence="6">
    <location>
        <begin position="119"/>
        <end position="371"/>
    </location>
</feature>
<dbReference type="Pfam" id="PF00425">
    <property type="entry name" value="Chorismate_bind"/>
    <property type="match status" value="1"/>
</dbReference>
<comment type="similarity">
    <text evidence="2 4">Belongs to the class-IV pyridoxal-phosphate-dependent aminotransferase family.</text>
</comment>
<evidence type="ECO:0000259" key="6">
    <source>
        <dbReference type="Pfam" id="PF00425"/>
    </source>
</evidence>
<dbReference type="AlphaFoldDB" id="A0AAD0UP40"/>
<dbReference type="PROSITE" id="PS00770">
    <property type="entry name" value="AA_TRANSFER_CLASS_4"/>
    <property type="match status" value="1"/>
</dbReference>
<evidence type="ECO:0000256" key="4">
    <source>
        <dbReference type="RuleBase" id="RU004106"/>
    </source>
</evidence>
<dbReference type="InterPro" id="IPR018300">
    <property type="entry name" value="Aminotrans_IV_CS"/>
</dbReference>
<keyword evidence="3 5" id="KW-0663">Pyridoxal phosphate</keyword>
<accession>A0AAD0UP40</accession>
<dbReference type="InterPro" id="IPR036038">
    <property type="entry name" value="Aminotransferase-like"/>
</dbReference>
<dbReference type="KEGG" id="lkm:EFP84_11360"/>
<evidence type="ECO:0000256" key="3">
    <source>
        <dbReference type="ARBA" id="ARBA00022898"/>
    </source>
</evidence>
<dbReference type="GO" id="GO:0046820">
    <property type="term" value="F:4-amino-4-deoxychorismate synthase activity"/>
    <property type="evidence" value="ECO:0007669"/>
    <property type="project" value="UniProtKB-EC"/>
</dbReference>
<dbReference type="InterPro" id="IPR005802">
    <property type="entry name" value="ADC_synth_comp_1"/>
</dbReference>
<comment type="cofactor">
    <cofactor evidence="1 5">
        <name>pyridoxal 5'-phosphate</name>
        <dbReference type="ChEBI" id="CHEBI:597326"/>
    </cofactor>
</comment>
<evidence type="ECO:0000313" key="7">
    <source>
        <dbReference type="EMBL" id="AYV56046.1"/>
    </source>
</evidence>
<dbReference type="InterPro" id="IPR043132">
    <property type="entry name" value="BCAT-like_C"/>
</dbReference>
<dbReference type="SUPFAM" id="SSF56322">
    <property type="entry name" value="ADC synthase"/>
    <property type="match status" value="1"/>
</dbReference>
<dbReference type="EMBL" id="CP033614">
    <property type="protein sequence ID" value="AYV56046.1"/>
    <property type="molecule type" value="Genomic_DNA"/>
</dbReference>
<gene>
    <name evidence="7" type="primary">pabB</name>
    <name evidence="7" type="ORF">EFP84_11360</name>
</gene>
<dbReference type="Gene3D" id="3.30.470.10">
    <property type="match status" value="1"/>
</dbReference>
<dbReference type="InterPro" id="IPR015890">
    <property type="entry name" value="Chorismate_C"/>
</dbReference>
<evidence type="ECO:0000256" key="2">
    <source>
        <dbReference type="ARBA" id="ARBA00009320"/>
    </source>
</evidence>
<dbReference type="InterPro" id="IPR001544">
    <property type="entry name" value="Aminotrans_IV"/>
</dbReference>
<dbReference type="Pfam" id="PF01063">
    <property type="entry name" value="Aminotran_4"/>
    <property type="match status" value="1"/>
</dbReference>
<keyword evidence="7" id="KW-0808">Transferase</keyword>
<evidence type="ECO:0000313" key="8">
    <source>
        <dbReference type="Proteomes" id="UP000276407"/>
    </source>
</evidence>
<dbReference type="Gene3D" id="3.60.120.10">
    <property type="entry name" value="Anthranilate synthase"/>
    <property type="match status" value="1"/>
</dbReference>
<evidence type="ECO:0000256" key="5">
    <source>
        <dbReference type="RuleBase" id="RU004516"/>
    </source>
</evidence>
<evidence type="ECO:0000256" key="1">
    <source>
        <dbReference type="ARBA" id="ARBA00001933"/>
    </source>
</evidence>
<name>A0AAD0UP40_9LEPT</name>
<dbReference type="NCBIfam" id="TIGR00553">
    <property type="entry name" value="pabB"/>
    <property type="match status" value="1"/>
</dbReference>
<reference evidence="7 8" key="1">
    <citation type="submission" date="2018-11" db="EMBL/GenBank/DDBJ databases">
        <title>Complete genome sequence of Leptospira kmetyi isolate LS 001/16 from soil sample associated with a leptospirosis patient in Kelantan.</title>
        <authorList>
            <person name="Muhammad Yusoff F."/>
            <person name="Muhammad Yusoff S."/>
            <person name="Ahmad M.N."/>
            <person name="Yusof N.Y."/>
            <person name="Aziah I."/>
        </authorList>
    </citation>
    <scope>NUCLEOTIDE SEQUENCE [LARGE SCALE GENOMIC DNA]</scope>
    <source>
        <strain evidence="7 8">LS 001/16</strain>
    </source>
</reference>
<dbReference type="Gene3D" id="3.20.10.10">
    <property type="entry name" value="D-amino Acid Aminotransferase, subunit A, domain 2"/>
    <property type="match status" value="1"/>
</dbReference>
<dbReference type="InterPro" id="IPR019999">
    <property type="entry name" value="Anth_synth_I-like"/>
</dbReference>
<keyword evidence="7" id="KW-0032">Aminotransferase</keyword>
<organism evidence="7 8">
    <name type="scientific">Leptospira kmetyi</name>
    <dbReference type="NCBI Taxonomy" id="408139"/>
    <lineage>
        <taxon>Bacteria</taxon>
        <taxon>Pseudomonadati</taxon>
        <taxon>Spirochaetota</taxon>
        <taxon>Spirochaetia</taxon>
        <taxon>Leptospirales</taxon>
        <taxon>Leptospiraceae</taxon>
        <taxon>Leptospira</taxon>
    </lineage>
</organism>
<dbReference type="InterPro" id="IPR043131">
    <property type="entry name" value="BCAT-like_N"/>
</dbReference>